<feature type="transmembrane region" description="Helical" evidence="7">
    <location>
        <begin position="290"/>
        <end position="308"/>
    </location>
</feature>
<protein>
    <submittedName>
        <fullName evidence="9">ABC transporter permease subunit</fullName>
    </submittedName>
</protein>
<dbReference type="InterPro" id="IPR035906">
    <property type="entry name" value="MetI-like_sf"/>
</dbReference>
<evidence type="ECO:0000256" key="2">
    <source>
        <dbReference type="ARBA" id="ARBA00022448"/>
    </source>
</evidence>
<dbReference type="PANTHER" id="PTHR43227">
    <property type="entry name" value="BLL4140 PROTEIN"/>
    <property type="match status" value="1"/>
</dbReference>
<keyword evidence="3" id="KW-1003">Cell membrane</keyword>
<dbReference type="Pfam" id="PF00528">
    <property type="entry name" value="BPD_transp_1"/>
    <property type="match status" value="1"/>
</dbReference>
<keyword evidence="4 7" id="KW-0812">Transmembrane</keyword>
<feature type="transmembrane region" description="Helical" evidence="7">
    <location>
        <begin position="57"/>
        <end position="77"/>
    </location>
</feature>
<reference evidence="9 10" key="1">
    <citation type="submission" date="2021-10" db="EMBL/GenBank/DDBJ databases">
        <title>Anaerobic single-cell dispensing facilitates the cultivation of human gut bacteria.</title>
        <authorList>
            <person name="Afrizal A."/>
        </authorList>
    </citation>
    <scope>NUCLEOTIDE SEQUENCE [LARGE SCALE GENOMIC DNA]</scope>
    <source>
        <strain evidence="9 10">CLA-AA-H277</strain>
    </source>
</reference>
<feature type="transmembrane region" description="Helical" evidence="7">
    <location>
        <begin position="15"/>
        <end position="37"/>
    </location>
</feature>
<evidence type="ECO:0000256" key="5">
    <source>
        <dbReference type="ARBA" id="ARBA00022989"/>
    </source>
</evidence>
<dbReference type="EMBL" id="JAJEPR010000019">
    <property type="protein sequence ID" value="MCC2190391.1"/>
    <property type="molecule type" value="Genomic_DNA"/>
</dbReference>
<feature type="transmembrane region" description="Helical" evidence="7">
    <location>
        <begin position="202"/>
        <end position="223"/>
    </location>
</feature>
<comment type="caution">
    <text evidence="9">The sequence shown here is derived from an EMBL/GenBank/DDBJ whole genome shotgun (WGS) entry which is preliminary data.</text>
</comment>
<dbReference type="Gene3D" id="1.10.3720.10">
    <property type="entry name" value="MetI-like"/>
    <property type="match status" value="1"/>
</dbReference>
<keyword evidence="6 7" id="KW-0472">Membrane</keyword>
<dbReference type="SUPFAM" id="SSF161098">
    <property type="entry name" value="MetI-like"/>
    <property type="match status" value="1"/>
</dbReference>
<evidence type="ECO:0000256" key="4">
    <source>
        <dbReference type="ARBA" id="ARBA00022692"/>
    </source>
</evidence>
<evidence type="ECO:0000256" key="1">
    <source>
        <dbReference type="ARBA" id="ARBA00004651"/>
    </source>
</evidence>
<gene>
    <name evidence="9" type="ORF">LKD71_11330</name>
</gene>
<dbReference type="AlphaFoldDB" id="A0AAE3J730"/>
<dbReference type="CDD" id="cd06261">
    <property type="entry name" value="TM_PBP2"/>
    <property type="match status" value="1"/>
</dbReference>
<dbReference type="InterPro" id="IPR050809">
    <property type="entry name" value="UgpAE/MalFG_permease"/>
</dbReference>
<feature type="transmembrane region" description="Helical" evidence="7">
    <location>
        <begin position="257"/>
        <end position="278"/>
    </location>
</feature>
<evidence type="ECO:0000259" key="8">
    <source>
        <dbReference type="PROSITE" id="PS50928"/>
    </source>
</evidence>
<proteinExistence type="inferred from homology"/>
<feature type="transmembrane region" description="Helical" evidence="7">
    <location>
        <begin position="160"/>
        <end position="181"/>
    </location>
</feature>
<evidence type="ECO:0000256" key="3">
    <source>
        <dbReference type="ARBA" id="ARBA00022475"/>
    </source>
</evidence>
<sequence>MQMTKEAKAYQKSAWIIRLVFLLAGLMIAGGGIWYVAITGIIGRKSWDFGKYGLPPAILAAAGGVVLLAAIIAYFKMPCFSYKAAPLMRDLKRTKGKYLMILPGLIFVFVFSYMPMYGIVLAFKTYKVKSGILFSAWCGMENFTRFFSRDIAWDVIGNTLFIGVTQLIITFPIPIILALLLNELHHKKFKKTVQSIIYLPHFVSWIIMYSLMFSLFSITGGAVNKLLISMGLNPVNLMSNPDSFYGMLYGTSIWKEAGWGTIIYIAAITGVDAELYEAARMDGANRLQQCFYITLPCIAFSITTMLILNVGSVMGANFDQIMNLRTDATASTVAQVIDTYVYDMGVSKGQYDLSTAIGLFQQAVNCVLLFGSNFVVKKMSGEGFF</sequence>
<dbReference type="GO" id="GO:0055085">
    <property type="term" value="P:transmembrane transport"/>
    <property type="evidence" value="ECO:0007669"/>
    <property type="project" value="InterPro"/>
</dbReference>
<dbReference type="RefSeq" id="WP_227615494.1">
    <property type="nucleotide sequence ID" value="NZ_JAJEPR010000019.1"/>
</dbReference>
<dbReference type="GO" id="GO:0005886">
    <property type="term" value="C:plasma membrane"/>
    <property type="evidence" value="ECO:0007669"/>
    <property type="project" value="UniProtKB-SubCell"/>
</dbReference>
<keyword evidence="2 7" id="KW-0813">Transport</keyword>
<organism evidence="9 10">
    <name type="scientific">Fusicatenibacter faecihominis</name>
    <dbReference type="NCBI Taxonomy" id="2881276"/>
    <lineage>
        <taxon>Bacteria</taxon>
        <taxon>Bacillati</taxon>
        <taxon>Bacillota</taxon>
        <taxon>Clostridia</taxon>
        <taxon>Lachnospirales</taxon>
        <taxon>Lachnospiraceae</taxon>
        <taxon>Fusicatenibacter</taxon>
    </lineage>
</organism>
<feature type="transmembrane region" description="Helical" evidence="7">
    <location>
        <begin position="98"/>
        <end position="123"/>
    </location>
</feature>
<feature type="domain" description="ABC transmembrane type-1" evidence="8">
    <location>
        <begin position="156"/>
        <end position="372"/>
    </location>
</feature>
<dbReference type="InterPro" id="IPR000515">
    <property type="entry name" value="MetI-like"/>
</dbReference>
<dbReference type="PANTHER" id="PTHR43227:SF11">
    <property type="entry name" value="BLL4140 PROTEIN"/>
    <property type="match status" value="1"/>
</dbReference>
<evidence type="ECO:0000256" key="6">
    <source>
        <dbReference type="ARBA" id="ARBA00023136"/>
    </source>
</evidence>
<evidence type="ECO:0000256" key="7">
    <source>
        <dbReference type="RuleBase" id="RU363032"/>
    </source>
</evidence>
<dbReference type="Proteomes" id="UP001197875">
    <property type="component" value="Unassembled WGS sequence"/>
</dbReference>
<dbReference type="PROSITE" id="PS50928">
    <property type="entry name" value="ABC_TM1"/>
    <property type="match status" value="1"/>
</dbReference>
<comment type="similarity">
    <text evidence="7">Belongs to the binding-protein-dependent transport system permease family.</text>
</comment>
<name>A0AAE3J730_9FIRM</name>
<comment type="subcellular location">
    <subcellularLocation>
        <location evidence="1 7">Cell membrane</location>
        <topology evidence="1 7">Multi-pass membrane protein</topology>
    </subcellularLocation>
</comment>
<keyword evidence="5 7" id="KW-1133">Transmembrane helix</keyword>
<evidence type="ECO:0000313" key="9">
    <source>
        <dbReference type="EMBL" id="MCC2190391.1"/>
    </source>
</evidence>
<keyword evidence="10" id="KW-1185">Reference proteome</keyword>
<accession>A0AAE3J730</accession>
<evidence type="ECO:0000313" key="10">
    <source>
        <dbReference type="Proteomes" id="UP001197875"/>
    </source>
</evidence>
<feature type="transmembrane region" description="Helical" evidence="7">
    <location>
        <begin position="353"/>
        <end position="376"/>
    </location>
</feature>